<organism evidence="2 3">
    <name type="scientific">Acinetobacter piscicola</name>
    <dbReference type="NCBI Taxonomy" id="2006115"/>
    <lineage>
        <taxon>Bacteria</taxon>
        <taxon>Pseudomonadati</taxon>
        <taxon>Pseudomonadota</taxon>
        <taxon>Gammaproteobacteria</taxon>
        <taxon>Moraxellales</taxon>
        <taxon>Moraxellaceae</taxon>
        <taxon>Acinetobacter</taxon>
    </lineage>
</organism>
<accession>A0A7S7AH36</accession>
<dbReference type="GO" id="GO:0008757">
    <property type="term" value="F:S-adenosylmethionine-dependent methyltransferase activity"/>
    <property type="evidence" value="ECO:0007669"/>
    <property type="project" value="InterPro"/>
</dbReference>
<dbReference type="AlphaFoldDB" id="A0A7S7AH36"/>
<keyword evidence="2" id="KW-0808">Transferase</keyword>
<sequence>MNLKQSIKSLRAPFFKLLYPHKQKFTCPICLYSGPFKDKKSRLHAKCPKCGENERARLQFLVVQQLFDQYQNLDAKVLHIAPEHAIQQYFQRKFKHYTSADKFRNNVDIQFDVMDIPFPDASFDILFASHILLYPHDDLKAISEMRRVLKPDGIAIIPMPIFAQKTVDDYSGQARWTHQSGMDYFDRYRQFFPQVKLYYSHMFPEQHQLYLWDNQPDNPLAVDAVRREEVVPICYVSPQASLLEN</sequence>
<feature type="domain" description="Methyltransferase type 11" evidence="1">
    <location>
        <begin position="103"/>
        <end position="157"/>
    </location>
</feature>
<dbReference type="RefSeq" id="WP_180045561.1">
    <property type="nucleotide sequence ID" value="NZ_CP048659.1"/>
</dbReference>
<protein>
    <submittedName>
        <fullName evidence="2">Methyltransferase domain-containing protein</fullName>
    </submittedName>
</protein>
<dbReference type="InterPro" id="IPR029063">
    <property type="entry name" value="SAM-dependent_MTases_sf"/>
</dbReference>
<dbReference type="CDD" id="cd02440">
    <property type="entry name" value="AdoMet_MTases"/>
    <property type="match status" value="1"/>
</dbReference>
<name>A0A7S7AH36_9GAMM</name>
<dbReference type="Proteomes" id="UP000593966">
    <property type="component" value="Chromosome"/>
</dbReference>
<dbReference type="SUPFAM" id="SSF53335">
    <property type="entry name" value="S-adenosyl-L-methionine-dependent methyltransferases"/>
    <property type="match status" value="1"/>
</dbReference>
<reference evidence="2 3" key="1">
    <citation type="submission" date="2020-02" db="EMBL/GenBank/DDBJ databases">
        <title>Tigecycline-resistant Acinetobacter species from pigs and migratory birds.</title>
        <authorList>
            <person name="Chen C."/>
            <person name="Sun J."/>
            <person name="Liao X.-P."/>
            <person name="Liu Y.-H."/>
        </authorList>
    </citation>
    <scope>NUCLEOTIDE SEQUENCE [LARGE SCALE GENOMIC DNA]</scope>
    <source>
        <strain evidence="2 3">YH12207_T</strain>
    </source>
</reference>
<evidence type="ECO:0000313" key="3">
    <source>
        <dbReference type="Proteomes" id="UP000593966"/>
    </source>
</evidence>
<evidence type="ECO:0000259" key="1">
    <source>
        <dbReference type="Pfam" id="PF08241"/>
    </source>
</evidence>
<dbReference type="EMBL" id="CP048659">
    <property type="protein sequence ID" value="QOW46010.1"/>
    <property type="molecule type" value="Genomic_DNA"/>
</dbReference>
<gene>
    <name evidence="2" type="ORF">G0028_08935</name>
</gene>
<keyword evidence="3" id="KW-1185">Reference proteome</keyword>
<dbReference type="Pfam" id="PF08241">
    <property type="entry name" value="Methyltransf_11"/>
    <property type="match status" value="1"/>
</dbReference>
<dbReference type="GO" id="GO:0032259">
    <property type="term" value="P:methylation"/>
    <property type="evidence" value="ECO:0007669"/>
    <property type="project" value="UniProtKB-KW"/>
</dbReference>
<proteinExistence type="predicted"/>
<dbReference type="Gene3D" id="3.40.50.150">
    <property type="entry name" value="Vaccinia Virus protein VP39"/>
    <property type="match status" value="1"/>
</dbReference>
<keyword evidence="2" id="KW-0489">Methyltransferase</keyword>
<evidence type="ECO:0000313" key="2">
    <source>
        <dbReference type="EMBL" id="QOW46010.1"/>
    </source>
</evidence>
<dbReference type="InterPro" id="IPR013216">
    <property type="entry name" value="Methyltransf_11"/>
</dbReference>